<evidence type="ECO:0000313" key="8">
    <source>
        <dbReference type="Proteomes" id="UP000886885"/>
    </source>
</evidence>
<dbReference type="Proteomes" id="UP000886885">
    <property type="component" value="Chromosome 1D"/>
</dbReference>
<dbReference type="Pfam" id="PF04871">
    <property type="entry name" value="Uso1_p115_C"/>
    <property type="match status" value="1"/>
</dbReference>
<dbReference type="GO" id="GO:0048280">
    <property type="term" value="P:vesicle fusion with Golgi apparatus"/>
    <property type="evidence" value="ECO:0007669"/>
    <property type="project" value="InterPro"/>
</dbReference>
<name>A0A8X8AIR9_POPTO</name>
<dbReference type="PANTHER" id="PTHR10013:SF0">
    <property type="entry name" value="GENERAL VESICULAR TRANSPORT FACTOR P115"/>
    <property type="match status" value="1"/>
</dbReference>
<dbReference type="GO" id="GO:0012507">
    <property type="term" value="C:ER to Golgi transport vesicle membrane"/>
    <property type="evidence" value="ECO:0007669"/>
    <property type="project" value="TreeGrafter"/>
</dbReference>
<evidence type="ECO:0000256" key="3">
    <source>
        <dbReference type="SAM" id="Coils"/>
    </source>
</evidence>
<dbReference type="GO" id="GO:0048211">
    <property type="term" value="P:Golgi vesicle docking"/>
    <property type="evidence" value="ECO:0007669"/>
    <property type="project" value="TreeGrafter"/>
</dbReference>
<feature type="region of interest" description="Disordered" evidence="4">
    <location>
        <begin position="1128"/>
        <end position="1147"/>
    </location>
</feature>
<dbReference type="GO" id="GO:0006888">
    <property type="term" value="P:endoplasmic reticulum to Golgi vesicle-mediated transport"/>
    <property type="evidence" value="ECO:0007669"/>
    <property type="project" value="TreeGrafter"/>
</dbReference>
<evidence type="ECO:0000259" key="6">
    <source>
        <dbReference type="Pfam" id="PF04871"/>
    </source>
</evidence>
<feature type="compositionally biased region" description="Polar residues" evidence="4">
    <location>
        <begin position="1132"/>
        <end position="1143"/>
    </location>
</feature>
<evidence type="ECO:0000256" key="2">
    <source>
        <dbReference type="ARBA" id="ARBA00023034"/>
    </source>
</evidence>
<organism evidence="7 8">
    <name type="scientific">Populus tomentosa</name>
    <name type="common">Chinese white poplar</name>
    <dbReference type="NCBI Taxonomy" id="118781"/>
    <lineage>
        <taxon>Eukaryota</taxon>
        <taxon>Viridiplantae</taxon>
        <taxon>Streptophyta</taxon>
        <taxon>Embryophyta</taxon>
        <taxon>Tracheophyta</taxon>
        <taxon>Spermatophyta</taxon>
        <taxon>Magnoliopsida</taxon>
        <taxon>eudicotyledons</taxon>
        <taxon>Gunneridae</taxon>
        <taxon>Pentapetalae</taxon>
        <taxon>rosids</taxon>
        <taxon>fabids</taxon>
        <taxon>Malpighiales</taxon>
        <taxon>Salicaceae</taxon>
        <taxon>Saliceae</taxon>
        <taxon>Populus</taxon>
    </lineage>
</organism>
<keyword evidence="2" id="KW-0333">Golgi apparatus</keyword>
<gene>
    <name evidence="7" type="ORF">POTOM_006234</name>
</gene>
<dbReference type="GO" id="GO:0000139">
    <property type="term" value="C:Golgi membrane"/>
    <property type="evidence" value="ECO:0007669"/>
    <property type="project" value="InterPro"/>
</dbReference>
<feature type="domain" description="Vesicle tethering protein Uso1/P115-like head" evidence="5">
    <location>
        <begin position="910"/>
        <end position="1069"/>
    </location>
</feature>
<dbReference type="OrthoDB" id="198977at2759"/>
<keyword evidence="3" id="KW-0175">Coiled coil</keyword>
<dbReference type="InterPro" id="IPR024095">
    <property type="entry name" value="Vesicle_P115"/>
</dbReference>
<proteinExistence type="predicted"/>
<dbReference type="PANTHER" id="PTHR10013">
    <property type="entry name" value="GENERAL VESICULAR TRANSPORT FACTOR P115"/>
    <property type="match status" value="1"/>
</dbReference>
<sequence length="1297" mass="144426">MIKGMVGLVFGNDNSGSNEDSYVERLLDRISNGVLPDDRRNAMAELQSVVAESRGAQLAFGAMGFPVLMGVLKEERDDVEMIRGALETLVSALTPIDHAKGPQNEVQPALMNTDLLSREAENISLLLSLLSEEDFYVRYYTLQILTALLTNSQNRLQEAILTIPRGITRLMDMLMDREVQNSLTEQLFLFCFQVIRNEALLLLTHLTREAEDSHNHELFLACFLLMLSPALVEKLTEDCLELLNNLLRNNASNQNKVFDYLLLLGVESQWAPIPVRCAGMVGLVFGNDNSGSNEDSYVERLLDRISNGVLPDDRRNAMAELQSVVAESRGAQLAFGAMGFPVLMGVLKEERDDVEMIRGALETLVSALTPIDHAKGPQNEVQPALMNTDLLSREAENISLLLSLLSEEDFYVRYYTLQILTALLTNSQNSYAGKTLSEFLFRLQEAILTIPRGITRLMDMLMDREVIRNEALLLLTHLTREAEEIQKILVFEGAFEKIFSIIKEEGGSEGGVVVQDSHNHELFLACFLLMLSTALVEKLTEDCLELLNNLLRNNASNQVLLRETLGFDAIISILKLRGSAYSFTQQKTINLLSALETINLLLMGGSESDPGKDMNKLTNRTVLVQNKVFDYLLLLGVESQWAPIPVRCAALRCIGDLIVGHPKNLDTLASKVLGEQPQVEPALNSILRIILRTSSVQEFIEADHVFKSFCERNSDGQTMLASTLIPQPYSMTHAPIEEDVRMSFGSMLLHGLTLGESDGDLEVIQCFDLLQGCECAFSYTQGQYPVQGKGLSWYGMDNSERFDRIYWRLEVDVRSGNGVTRDGFKKCCWRCSSCKLRLVNELILKQIKGAVMARGDVFVLRIELESPTPSLGAPEPLMHRMVKYLALASNMKNKDGKTSAKENSYVQPIILKLLVTWLADCPNAIQCFLASRPHLTYLLELVSNPSATMCIRGLGAVLLGECVIYNKSGESGKDAFTVVDAISQKIGLTSYFLKFDEMMKSFLFSSVKPTKLHKPLTRSAAASMAEIDDVDEQDSSDHKNEDHPILSSLFDSHFVNFVKSLEGNIRETIVDVYSRPKSEVAVVPAELELKRGESDKDYIERLKSFVQKQCSEIQNLLGRNATLAENLAKTGGSVSSQPEQRTSGGLDRVQAETLRRDLQEASQRIEMLKAEKAKIESEASMYQNLAGKMESDLKSLSDAYNSLEQANFHLEKEVKALNSGGFSTPPDVEAIRAEAREEAQKESEAELNDLLVCLGQEQSRVEKLSARLMELGEDVDKLLEGVGDDMGLPEDSEKEEE</sequence>
<evidence type="ECO:0000256" key="4">
    <source>
        <dbReference type="SAM" id="MobiDB-lite"/>
    </source>
</evidence>
<protein>
    <recommendedName>
        <fullName evidence="9">Golgin candidate 6</fullName>
    </recommendedName>
</protein>
<feature type="coiled-coil region" evidence="3">
    <location>
        <begin position="1151"/>
        <end position="1281"/>
    </location>
</feature>
<dbReference type="GO" id="GO:0005783">
    <property type="term" value="C:endoplasmic reticulum"/>
    <property type="evidence" value="ECO:0007669"/>
    <property type="project" value="TreeGrafter"/>
</dbReference>
<dbReference type="Pfam" id="PF04869">
    <property type="entry name" value="Uso1_p115_head"/>
    <property type="match status" value="1"/>
</dbReference>
<dbReference type="InterPro" id="IPR006955">
    <property type="entry name" value="Uso1_p115_C"/>
</dbReference>
<dbReference type="GO" id="GO:0005795">
    <property type="term" value="C:Golgi stack"/>
    <property type="evidence" value="ECO:0007669"/>
    <property type="project" value="TreeGrafter"/>
</dbReference>
<evidence type="ECO:0000259" key="5">
    <source>
        <dbReference type="Pfam" id="PF04869"/>
    </source>
</evidence>
<dbReference type="GO" id="GO:0006886">
    <property type="term" value="P:intracellular protein transport"/>
    <property type="evidence" value="ECO:0007669"/>
    <property type="project" value="InterPro"/>
</dbReference>
<accession>A0A8X8AIR9</accession>
<evidence type="ECO:0000256" key="1">
    <source>
        <dbReference type="ARBA" id="ARBA00004555"/>
    </source>
</evidence>
<reference evidence="7" key="1">
    <citation type="journal article" date="2020" name="bioRxiv">
        <title>Hybrid origin of Populus tomentosa Carr. identified through genome sequencing and phylogenomic analysis.</title>
        <authorList>
            <person name="An X."/>
            <person name="Gao K."/>
            <person name="Chen Z."/>
            <person name="Li J."/>
            <person name="Yang X."/>
            <person name="Yang X."/>
            <person name="Zhou J."/>
            <person name="Guo T."/>
            <person name="Zhao T."/>
            <person name="Huang S."/>
            <person name="Miao D."/>
            <person name="Khan W.U."/>
            <person name="Rao P."/>
            <person name="Ye M."/>
            <person name="Lei B."/>
            <person name="Liao W."/>
            <person name="Wang J."/>
            <person name="Ji L."/>
            <person name="Li Y."/>
            <person name="Guo B."/>
            <person name="Mustafa N.S."/>
            <person name="Li S."/>
            <person name="Yun Q."/>
            <person name="Keller S.R."/>
            <person name="Mao J."/>
            <person name="Zhang R."/>
            <person name="Strauss S.H."/>
        </authorList>
    </citation>
    <scope>NUCLEOTIDE SEQUENCE</scope>
    <source>
        <strain evidence="7">GM15</strain>
        <tissue evidence="7">Leaf</tissue>
    </source>
</reference>
<dbReference type="InterPro" id="IPR006953">
    <property type="entry name" value="Vesicle_Uso1_P115_head"/>
</dbReference>
<dbReference type="EMBL" id="JAAWWB010000002">
    <property type="protein sequence ID" value="KAG6790088.1"/>
    <property type="molecule type" value="Genomic_DNA"/>
</dbReference>
<comment type="caution">
    <text evidence="7">The sequence shown here is derived from an EMBL/GenBank/DDBJ whole genome shotgun (WGS) entry which is preliminary data.</text>
</comment>
<evidence type="ECO:0008006" key="9">
    <source>
        <dbReference type="Google" id="ProtNLM"/>
    </source>
</evidence>
<evidence type="ECO:0000313" key="7">
    <source>
        <dbReference type="EMBL" id="KAG6790088.1"/>
    </source>
</evidence>
<keyword evidence="8" id="KW-1185">Reference proteome</keyword>
<comment type="subcellular location">
    <subcellularLocation>
        <location evidence="1">Golgi apparatus</location>
    </subcellularLocation>
</comment>
<feature type="domain" description="Uso1/p115-like vesicle tethering protein C-terminal" evidence="6">
    <location>
        <begin position="1171"/>
        <end position="1295"/>
    </location>
</feature>